<dbReference type="EMBL" id="JAHLQT010010484">
    <property type="protein sequence ID" value="KAG7172686.1"/>
    <property type="molecule type" value="Genomic_DNA"/>
</dbReference>
<protein>
    <submittedName>
        <fullName evidence="11">Glutamate receptor 4-like 2</fullName>
    </submittedName>
</protein>
<evidence type="ECO:0000259" key="10">
    <source>
        <dbReference type="Pfam" id="PF00060"/>
    </source>
</evidence>
<evidence type="ECO:0000256" key="6">
    <source>
        <dbReference type="ARBA" id="ARBA00023136"/>
    </source>
</evidence>
<evidence type="ECO:0000256" key="2">
    <source>
        <dbReference type="ARBA" id="ARBA00008685"/>
    </source>
</evidence>
<keyword evidence="5 9" id="KW-1133">Transmembrane helix</keyword>
<keyword evidence="3" id="KW-1003">Cell membrane</keyword>
<accession>A0A8J5N3P7</accession>
<evidence type="ECO:0000256" key="9">
    <source>
        <dbReference type="SAM" id="Phobius"/>
    </source>
</evidence>
<keyword evidence="6 9" id="KW-0472">Membrane</keyword>
<gene>
    <name evidence="11" type="primary">Gria4-L2</name>
    <name evidence="11" type="ORF">Hamer_G006908</name>
</gene>
<dbReference type="GO" id="GO:0015276">
    <property type="term" value="F:ligand-gated monoatomic ion channel activity"/>
    <property type="evidence" value="ECO:0007669"/>
    <property type="project" value="InterPro"/>
</dbReference>
<dbReference type="GO" id="GO:0005886">
    <property type="term" value="C:plasma membrane"/>
    <property type="evidence" value="ECO:0007669"/>
    <property type="project" value="UniProtKB-SubCell"/>
</dbReference>
<proteinExistence type="inferred from homology"/>
<keyword evidence="7 11" id="KW-0675">Receptor</keyword>
<keyword evidence="8" id="KW-0325">Glycoprotein</keyword>
<evidence type="ECO:0000256" key="1">
    <source>
        <dbReference type="ARBA" id="ARBA00004651"/>
    </source>
</evidence>
<dbReference type="AlphaFoldDB" id="A0A8J5N3P7"/>
<dbReference type="Pfam" id="PF00060">
    <property type="entry name" value="Lig_chan"/>
    <property type="match status" value="1"/>
</dbReference>
<dbReference type="PANTHER" id="PTHR42643:SF24">
    <property type="entry name" value="IONOTROPIC RECEPTOR 60A"/>
    <property type="match status" value="1"/>
</dbReference>
<evidence type="ECO:0000256" key="7">
    <source>
        <dbReference type="ARBA" id="ARBA00023170"/>
    </source>
</evidence>
<evidence type="ECO:0000256" key="8">
    <source>
        <dbReference type="ARBA" id="ARBA00023180"/>
    </source>
</evidence>
<evidence type="ECO:0000313" key="12">
    <source>
        <dbReference type="Proteomes" id="UP000747542"/>
    </source>
</evidence>
<evidence type="ECO:0000256" key="3">
    <source>
        <dbReference type="ARBA" id="ARBA00022475"/>
    </source>
</evidence>
<dbReference type="Proteomes" id="UP000747542">
    <property type="component" value="Unassembled WGS sequence"/>
</dbReference>
<comment type="subcellular location">
    <subcellularLocation>
        <location evidence="1">Cell membrane</location>
        <topology evidence="1">Multi-pass membrane protein</topology>
    </subcellularLocation>
</comment>
<sequence length="228" mass="25529">MPQTQASRVLLGAWWLAALVISTSYTGSLTAFLTVPTQAPRIATLPDLAEASQQLYMLDFGAFLPGLLKTSVDSVYRTLGNKLHLLDTYEAIRQKVEEGHALVQGTHYTLAVLVSWHMSNAYVVEETMYPNHNGWAFPKDTPWTHLFNGHLTRMTEAGLVNQWHRTAVALFRHDNDLPPLLVGEEPLTLRALSLEDTQSSFIILGIGISLALLFFCFEILSRRSLKHN</sequence>
<evidence type="ECO:0000256" key="5">
    <source>
        <dbReference type="ARBA" id="ARBA00022989"/>
    </source>
</evidence>
<name>A0A8J5N3P7_HOMAM</name>
<keyword evidence="12" id="KW-1185">Reference proteome</keyword>
<dbReference type="InterPro" id="IPR052192">
    <property type="entry name" value="Insect_Ionotropic_Sensory_Rcpt"/>
</dbReference>
<feature type="transmembrane region" description="Helical" evidence="9">
    <location>
        <begin position="201"/>
        <end position="220"/>
    </location>
</feature>
<reference evidence="11" key="1">
    <citation type="journal article" date="2021" name="Sci. Adv.">
        <title>The American lobster genome reveals insights on longevity, neural, and immune adaptations.</title>
        <authorList>
            <person name="Polinski J.M."/>
            <person name="Zimin A.V."/>
            <person name="Clark K.F."/>
            <person name="Kohn A.B."/>
            <person name="Sadowski N."/>
            <person name="Timp W."/>
            <person name="Ptitsyn A."/>
            <person name="Khanna P."/>
            <person name="Romanova D.Y."/>
            <person name="Williams P."/>
            <person name="Greenwood S.J."/>
            <person name="Moroz L.L."/>
            <person name="Walt D.R."/>
            <person name="Bodnar A.G."/>
        </authorList>
    </citation>
    <scope>NUCLEOTIDE SEQUENCE</scope>
    <source>
        <strain evidence="11">GMGI-L3</strain>
    </source>
</reference>
<organism evidence="11 12">
    <name type="scientific">Homarus americanus</name>
    <name type="common">American lobster</name>
    <dbReference type="NCBI Taxonomy" id="6706"/>
    <lineage>
        <taxon>Eukaryota</taxon>
        <taxon>Metazoa</taxon>
        <taxon>Ecdysozoa</taxon>
        <taxon>Arthropoda</taxon>
        <taxon>Crustacea</taxon>
        <taxon>Multicrustacea</taxon>
        <taxon>Malacostraca</taxon>
        <taxon>Eumalacostraca</taxon>
        <taxon>Eucarida</taxon>
        <taxon>Decapoda</taxon>
        <taxon>Pleocyemata</taxon>
        <taxon>Astacidea</taxon>
        <taxon>Nephropoidea</taxon>
        <taxon>Nephropidae</taxon>
        <taxon>Homarus</taxon>
    </lineage>
</organism>
<comment type="caution">
    <text evidence="11">The sequence shown here is derived from an EMBL/GenBank/DDBJ whole genome shotgun (WGS) entry which is preliminary data.</text>
</comment>
<evidence type="ECO:0000256" key="4">
    <source>
        <dbReference type="ARBA" id="ARBA00022692"/>
    </source>
</evidence>
<dbReference type="PANTHER" id="PTHR42643">
    <property type="entry name" value="IONOTROPIC RECEPTOR 20A-RELATED"/>
    <property type="match status" value="1"/>
</dbReference>
<keyword evidence="4 9" id="KW-0812">Transmembrane</keyword>
<dbReference type="OrthoDB" id="6357800at2759"/>
<feature type="domain" description="Ionotropic glutamate receptor C-terminal" evidence="10">
    <location>
        <begin position="2"/>
        <end position="207"/>
    </location>
</feature>
<comment type="similarity">
    <text evidence="2">Belongs to the glutamate-gated ion channel (TC 1.A.10.1) family.</text>
</comment>
<dbReference type="GO" id="GO:0050906">
    <property type="term" value="P:detection of stimulus involved in sensory perception"/>
    <property type="evidence" value="ECO:0007669"/>
    <property type="project" value="UniProtKB-ARBA"/>
</dbReference>
<dbReference type="InterPro" id="IPR001320">
    <property type="entry name" value="Iontro_rcpt_C"/>
</dbReference>
<evidence type="ECO:0000313" key="11">
    <source>
        <dbReference type="EMBL" id="KAG7172686.1"/>
    </source>
</evidence>